<dbReference type="RefSeq" id="WP_377609793.1">
    <property type="nucleotide sequence ID" value="NZ_JBHUPA010000002.1"/>
</dbReference>
<organism evidence="1 2">
    <name type="scientific">Olivibacter jilunii</name>
    <dbReference type="NCBI Taxonomy" id="985016"/>
    <lineage>
        <taxon>Bacteria</taxon>
        <taxon>Pseudomonadati</taxon>
        <taxon>Bacteroidota</taxon>
        <taxon>Sphingobacteriia</taxon>
        <taxon>Sphingobacteriales</taxon>
        <taxon>Sphingobacteriaceae</taxon>
        <taxon>Olivibacter</taxon>
    </lineage>
</organism>
<gene>
    <name evidence="1" type="ORF">ACFS6J_07320</name>
</gene>
<evidence type="ECO:0000313" key="2">
    <source>
        <dbReference type="Proteomes" id="UP001597560"/>
    </source>
</evidence>
<comment type="caution">
    <text evidence="1">The sequence shown here is derived from an EMBL/GenBank/DDBJ whole genome shotgun (WGS) entry which is preliminary data.</text>
</comment>
<evidence type="ECO:0000313" key="1">
    <source>
        <dbReference type="EMBL" id="MFD2961587.1"/>
    </source>
</evidence>
<proteinExistence type="predicted"/>
<dbReference type="EMBL" id="JBHUPA010000002">
    <property type="protein sequence ID" value="MFD2961587.1"/>
    <property type="molecule type" value="Genomic_DNA"/>
</dbReference>
<reference evidence="2" key="1">
    <citation type="journal article" date="2019" name="Int. J. Syst. Evol. Microbiol.">
        <title>The Global Catalogue of Microorganisms (GCM) 10K type strain sequencing project: providing services to taxonomists for standard genome sequencing and annotation.</title>
        <authorList>
            <consortium name="The Broad Institute Genomics Platform"/>
            <consortium name="The Broad Institute Genome Sequencing Center for Infectious Disease"/>
            <person name="Wu L."/>
            <person name="Ma J."/>
        </authorList>
    </citation>
    <scope>NUCLEOTIDE SEQUENCE [LARGE SCALE GENOMIC DNA]</scope>
    <source>
        <strain evidence="2">KCTC 23098</strain>
    </source>
</reference>
<accession>A0ABW6AWH7</accession>
<sequence>MREDINTVNATTGRIYRFINPSDLITFIAEENKIAYAATIIVSNGQAGCETESGDSLECLFMFHPDPMPDIKKYLGEELDTYIQSNKRQIADALDSFAYMDVTNRKLYDRCLSAITDPIKLKEFKDKHEDDKRTSMNRYVARAWQMAEYLRKDLER</sequence>
<name>A0ABW6AWH7_9SPHI</name>
<dbReference type="Proteomes" id="UP001597560">
    <property type="component" value="Unassembled WGS sequence"/>
</dbReference>
<keyword evidence="2" id="KW-1185">Reference proteome</keyword>
<protein>
    <submittedName>
        <fullName evidence="1">Uncharacterized protein</fullName>
    </submittedName>
</protein>